<protein>
    <recommendedName>
        <fullName evidence="3">Fatty acid desaturase domain-containing protein</fullName>
    </recommendedName>
</protein>
<dbReference type="PANTHER" id="PTHR32100">
    <property type="entry name" value="OMEGA-6 FATTY ACID DESATURASE, CHLOROPLASTIC"/>
    <property type="match status" value="1"/>
</dbReference>
<dbReference type="GO" id="GO:0006629">
    <property type="term" value="P:lipid metabolic process"/>
    <property type="evidence" value="ECO:0007669"/>
    <property type="project" value="InterPro"/>
</dbReference>
<feature type="signal peptide" evidence="2">
    <location>
        <begin position="1"/>
        <end position="27"/>
    </location>
</feature>
<evidence type="ECO:0000313" key="4">
    <source>
        <dbReference type="EMBL" id="KAK6196111.1"/>
    </source>
</evidence>
<gene>
    <name evidence="4" type="ORF">SNE40_001400</name>
</gene>
<feature type="chain" id="PRO_5042895435" description="Fatty acid desaturase domain-containing protein" evidence="2">
    <location>
        <begin position="28"/>
        <end position="391"/>
    </location>
</feature>
<dbReference type="GO" id="GO:0016491">
    <property type="term" value="F:oxidoreductase activity"/>
    <property type="evidence" value="ECO:0007669"/>
    <property type="project" value="InterPro"/>
</dbReference>
<organism evidence="4 5">
    <name type="scientific">Patella caerulea</name>
    <name type="common">Rayed Mediterranean limpet</name>
    <dbReference type="NCBI Taxonomy" id="87958"/>
    <lineage>
        <taxon>Eukaryota</taxon>
        <taxon>Metazoa</taxon>
        <taxon>Spiralia</taxon>
        <taxon>Lophotrochozoa</taxon>
        <taxon>Mollusca</taxon>
        <taxon>Gastropoda</taxon>
        <taxon>Patellogastropoda</taxon>
        <taxon>Patelloidea</taxon>
        <taxon>Patellidae</taxon>
        <taxon>Patella</taxon>
    </lineage>
</organism>
<feature type="transmembrane region" description="Helical" evidence="1">
    <location>
        <begin position="89"/>
        <end position="111"/>
    </location>
</feature>
<evidence type="ECO:0000259" key="3">
    <source>
        <dbReference type="Pfam" id="PF00487"/>
    </source>
</evidence>
<feature type="transmembrane region" description="Helical" evidence="1">
    <location>
        <begin position="117"/>
        <end position="133"/>
    </location>
</feature>
<proteinExistence type="predicted"/>
<keyword evidence="2" id="KW-0732">Signal</keyword>
<keyword evidence="1" id="KW-0812">Transmembrane</keyword>
<feature type="transmembrane region" description="Helical" evidence="1">
    <location>
        <begin position="235"/>
        <end position="254"/>
    </location>
</feature>
<dbReference type="InterPro" id="IPR005804">
    <property type="entry name" value="FA_desaturase_dom"/>
</dbReference>
<comment type="caution">
    <text evidence="4">The sequence shown here is derived from an EMBL/GenBank/DDBJ whole genome shotgun (WGS) entry which is preliminary data.</text>
</comment>
<evidence type="ECO:0000313" key="5">
    <source>
        <dbReference type="Proteomes" id="UP001347796"/>
    </source>
</evidence>
<accession>A0AAN8K726</accession>
<evidence type="ECO:0000256" key="2">
    <source>
        <dbReference type="SAM" id="SignalP"/>
    </source>
</evidence>
<keyword evidence="5" id="KW-1185">Reference proteome</keyword>
<reference evidence="4 5" key="1">
    <citation type="submission" date="2024-01" db="EMBL/GenBank/DDBJ databases">
        <title>The genome of the rayed Mediterranean limpet Patella caerulea (Linnaeus, 1758).</title>
        <authorList>
            <person name="Anh-Thu Weber A."/>
            <person name="Halstead-Nussloch G."/>
        </authorList>
    </citation>
    <scope>NUCLEOTIDE SEQUENCE [LARGE SCALE GENOMIC DNA]</scope>
    <source>
        <strain evidence="4">AATW-2023a</strain>
        <tissue evidence="4">Whole specimen</tissue>
    </source>
</reference>
<dbReference type="Pfam" id="PF00487">
    <property type="entry name" value="FA_desaturase"/>
    <property type="match status" value="1"/>
</dbReference>
<dbReference type="CDD" id="cd03507">
    <property type="entry name" value="Delta12-FADS-like"/>
    <property type="match status" value="1"/>
</dbReference>
<dbReference type="InterPro" id="IPR012171">
    <property type="entry name" value="Fatty_acid_desaturase"/>
</dbReference>
<feature type="transmembrane region" description="Helical" evidence="1">
    <location>
        <begin position="198"/>
        <end position="215"/>
    </location>
</feature>
<name>A0AAN8K726_PATCE</name>
<evidence type="ECO:0000256" key="1">
    <source>
        <dbReference type="SAM" id="Phobius"/>
    </source>
</evidence>
<sequence length="391" mass="45380">MEPKKSNKLSNLWIFLAKVALVTLVQEETSQSEQDNPETITPVSQEEDELSKVKLPRKLPSIIDIKRSIPAHCFQSCVKTSLYFAIKDAILIIMLYFIGELLLTYLPLWAIVITAPLFWFVQGTIFTACFVIGHDCGHGSFSKYDLVNDTVGTVMHAFLMTPYFGWKISHKNHHKNTGNIDKDEVFYPIRKKLSTPGLALPGFGLALGYFGYLVFGYKPRPVQHYNPFQKLYVKHVLGCFISLGCLCLWSWCLYNYVRNEGCVKLFYHYLVPLFIFGSYTVIITFLHHTEEEIPWYSDEKWDNVRGQLSSVDRHYGIVHDVLHNITTHQIHHLFPKVPHYHLEEATRAFRAAFPDLVNIRTDRTLPAFWRMFKKYAKQSVIPNDTQVYLYK</sequence>
<dbReference type="EMBL" id="JAZGQO010000001">
    <property type="protein sequence ID" value="KAK6196111.1"/>
    <property type="molecule type" value="Genomic_DNA"/>
</dbReference>
<keyword evidence="1" id="KW-0472">Membrane</keyword>
<dbReference type="AlphaFoldDB" id="A0AAN8K726"/>
<dbReference type="Proteomes" id="UP001347796">
    <property type="component" value="Unassembled WGS sequence"/>
</dbReference>
<keyword evidence="1" id="KW-1133">Transmembrane helix</keyword>
<feature type="domain" description="Fatty acid desaturase" evidence="3">
    <location>
        <begin position="116"/>
        <end position="355"/>
    </location>
</feature>
<feature type="transmembrane region" description="Helical" evidence="1">
    <location>
        <begin position="266"/>
        <end position="286"/>
    </location>
</feature>